<dbReference type="Proteomes" id="UP000001357">
    <property type="component" value="Unassembled WGS sequence"/>
</dbReference>
<feature type="chain" id="PRO_5002742994" description="Hexosyltransferase" evidence="1">
    <location>
        <begin position="21"/>
        <end position="345"/>
    </location>
</feature>
<name>A9V9J7_MONBE</name>
<dbReference type="GeneID" id="5894651"/>
<evidence type="ECO:0000313" key="2">
    <source>
        <dbReference type="EMBL" id="EDQ85807.1"/>
    </source>
</evidence>
<sequence length="345" mass="39231">MVRGFLGLGVAWLVVVLVGGQRERAFRGPGFAGVTLATVVVQHVGAVVASANDYEDFLLLIPSAPFRGPRRSSLRRHLLTSPQLKYFRGQYRFILDAEPAEALADARKENRTHGDIWVSDSPPGLFLAHRLRHTIRLAVESGIPFKFLVISDDDVFWCIRHLARFWKVLGQPWRLAGWPHCEAGFWLDQHALIMGRGIAEDIVARYDQLMCCPYGDIALRHWQLTSPHVYDYLPSHTAFYHEWVHRTPVNTSMPDVCNDYVAIHYVHTDEYMAELAQNAAESAKRPFDMTRARARWTNDCPAPVQDISVSQYEQILKSRSHLHQLFPCNANERWGLTDAAYTGGL</sequence>
<organism evidence="2 3">
    <name type="scientific">Monosiga brevicollis</name>
    <name type="common">Choanoflagellate</name>
    <dbReference type="NCBI Taxonomy" id="81824"/>
    <lineage>
        <taxon>Eukaryota</taxon>
        <taxon>Choanoflagellata</taxon>
        <taxon>Craspedida</taxon>
        <taxon>Salpingoecidae</taxon>
        <taxon>Monosiga</taxon>
    </lineage>
</organism>
<gene>
    <name evidence="2" type="ORF">MONBRDRAFT_38643</name>
</gene>
<feature type="signal peptide" evidence="1">
    <location>
        <begin position="1"/>
        <end position="20"/>
    </location>
</feature>
<dbReference type="RefSeq" id="XP_001749286.1">
    <property type="nucleotide sequence ID" value="XM_001749234.1"/>
</dbReference>
<protein>
    <recommendedName>
        <fullName evidence="4">Hexosyltransferase</fullName>
    </recommendedName>
</protein>
<dbReference type="InParanoid" id="A9V9J7"/>
<proteinExistence type="predicted"/>
<dbReference type="eggNOG" id="KOG2288">
    <property type="taxonomic scope" value="Eukaryota"/>
</dbReference>
<reference evidence="2 3" key="1">
    <citation type="journal article" date="2008" name="Nature">
        <title>The genome of the choanoflagellate Monosiga brevicollis and the origin of metazoans.</title>
        <authorList>
            <consortium name="JGI Sequencing"/>
            <person name="King N."/>
            <person name="Westbrook M.J."/>
            <person name="Young S.L."/>
            <person name="Kuo A."/>
            <person name="Abedin M."/>
            <person name="Chapman J."/>
            <person name="Fairclough S."/>
            <person name="Hellsten U."/>
            <person name="Isogai Y."/>
            <person name="Letunic I."/>
            <person name="Marr M."/>
            <person name="Pincus D."/>
            <person name="Putnam N."/>
            <person name="Rokas A."/>
            <person name="Wright K.J."/>
            <person name="Zuzow R."/>
            <person name="Dirks W."/>
            <person name="Good M."/>
            <person name="Goodstein D."/>
            <person name="Lemons D."/>
            <person name="Li W."/>
            <person name="Lyons J.B."/>
            <person name="Morris A."/>
            <person name="Nichols S."/>
            <person name="Richter D.J."/>
            <person name="Salamov A."/>
            <person name="Bork P."/>
            <person name="Lim W.A."/>
            <person name="Manning G."/>
            <person name="Miller W.T."/>
            <person name="McGinnis W."/>
            <person name="Shapiro H."/>
            <person name="Tjian R."/>
            <person name="Grigoriev I.V."/>
            <person name="Rokhsar D."/>
        </authorList>
    </citation>
    <scope>NUCLEOTIDE SEQUENCE [LARGE SCALE GENOMIC DNA]</scope>
    <source>
        <strain evidence="3">MX1 / ATCC 50154</strain>
    </source>
</reference>
<dbReference type="AlphaFoldDB" id="A9V9J7"/>
<evidence type="ECO:0000313" key="3">
    <source>
        <dbReference type="Proteomes" id="UP000001357"/>
    </source>
</evidence>
<keyword evidence="3" id="KW-1185">Reference proteome</keyword>
<keyword evidence="1" id="KW-0732">Signal</keyword>
<accession>A9V9J7</accession>
<dbReference type="EMBL" id="CH991570">
    <property type="protein sequence ID" value="EDQ85807.1"/>
    <property type="molecule type" value="Genomic_DNA"/>
</dbReference>
<evidence type="ECO:0008006" key="4">
    <source>
        <dbReference type="Google" id="ProtNLM"/>
    </source>
</evidence>
<dbReference type="KEGG" id="mbr:MONBRDRAFT_38643"/>
<evidence type="ECO:0000256" key="1">
    <source>
        <dbReference type="SAM" id="SignalP"/>
    </source>
</evidence>